<dbReference type="SMART" id="SM00248">
    <property type="entry name" value="ANK"/>
    <property type="match status" value="2"/>
</dbReference>
<evidence type="ECO:0000313" key="4">
    <source>
        <dbReference type="EMBL" id="TGN03108.1"/>
    </source>
</evidence>
<dbReference type="PROSITE" id="PS50297">
    <property type="entry name" value="ANK_REP_REGION"/>
    <property type="match status" value="2"/>
</dbReference>
<feature type="repeat" description="ANK" evidence="3">
    <location>
        <begin position="108"/>
        <end position="140"/>
    </location>
</feature>
<dbReference type="PROSITE" id="PS51257">
    <property type="entry name" value="PROKAR_LIPOPROTEIN"/>
    <property type="match status" value="1"/>
</dbReference>
<dbReference type="Pfam" id="PF12796">
    <property type="entry name" value="Ank_2"/>
    <property type="match status" value="1"/>
</dbReference>
<dbReference type="Proteomes" id="UP000297241">
    <property type="component" value="Unassembled WGS sequence"/>
</dbReference>
<dbReference type="PANTHER" id="PTHR24171">
    <property type="entry name" value="ANKYRIN REPEAT DOMAIN-CONTAINING PROTEIN 39-RELATED"/>
    <property type="match status" value="1"/>
</dbReference>
<dbReference type="GO" id="GO:0085020">
    <property type="term" value="P:protein K6-linked ubiquitination"/>
    <property type="evidence" value="ECO:0007669"/>
    <property type="project" value="TreeGrafter"/>
</dbReference>
<dbReference type="Gene3D" id="1.25.40.20">
    <property type="entry name" value="Ankyrin repeat-containing domain"/>
    <property type="match status" value="2"/>
</dbReference>
<comment type="caution">
    <text evidence="4">The sequence shown here is derived from an EMBL/GenBank/DDBJ whole genome shotgun (WGS) entry which is preliminary data.</text>
</comment>
<dbReference type="PRINTS" id="PR01415">
    <property type="entry name" value="ANKYRIN"/>
</dbReference>
<protein>
    <submittedName>
        <fullName evidence="4">Ankyrin repeat domain-containing protein</fullName>
    </submittedName>
</protein>
<dbReference type="GO" id="GO:0004842">
    <property type="term" value="F:ubiquitin-protein transferase activity"/>
    <property type="evidence" value="ECO:0007669"/>
    <property type="project" value="TreeGrafter"/>
</dbReference>
<gene>
    <name evidence="4" type="ORF">EHR06_03605</name>
</gene>
<proteinExistence type="predicted"/>
<keyword evidence="2 3" id="KW-0040">ANK repeat</keyword>
<dbReference type="EMBL" id="RQHS01000005">
    <property type="protein sequence ID" value="TGN03108.1"/>
    <property type="molecule type" value="Genomic_DNA"/>
</dbReference>
<sequence length="170" mass="18924">MDLFTSKLRFVLFYVSSCLLLFGIFLTSCISPQFAMGGGGMSPYPSDFVYKGDLFGLQNCLRAGYSVDTRDPFTRNFTPLMIAAREGEVEIAEFLVRNGADINAKTRDGHTALMMAVYNRNLDIVKLLLKNGANVHIKSKQGHTAFSEASLEESIQIKELLLPYEIGPKR</sequence>
<reference evidence="4" key="1">
    <citation type="journal article" date="2019" name="PLoS Negl. Trop. Dis.">
        <title>Revisiting the worldwide diversity of Leptospira species in the environment.</title>
        <authorList>
            <person name="Vincent A.T."/>
            <person name="Schiettekatte O."/>
            <person name="Bourhy P."/>
            <person name="Veyrier F.J."/>
            <person name="Picardeau M."/>
        </authorList>
    </citation>
    <scope>NUCLEOTIDE SEQUENCE [LARGE SCALE GENOMIC DNA]</scope>
    <source>
        <strain evidence="4">201601113</strain>
    </source>
</reference>
<dbReference type="PANTHER" id="PTHR24171:SF8">
    <property type="entry name" value="BRCA1-ASSOCIATED RING DOMAIN PROTEIN 1"/>
    <property type="match status" value="1"/>
</dbReference>
<dbReference type="OrthoDB" id="342257at2"/>
<feature type="repeat" description="ANK" evidence="3">
    <location>
        <begin position="75"/>
        <end position="107"/>
    </location>
</feature>
<accession>A0A4Z1AG23</accession>
<dbReference type="InterPro" id="IPR036770">
    <property type="entry name" value="Ankyrin_rpt-contain_sf"/>
</dbReference>
<evidence type="ECO:0000256" key="3">
    <source>
        <dbReference type="PROSITE-ProRule" id="PRU00023"/>
    </source>
</evidence>
<dbReference type="PROSITE" id="PS50088">
    <property type="entry name" value="ANK_REPEAT"/>
    <property type="match status" value="2"/>
</dbReference>
<keyword evidence="5" id="KW-1185">Reference proteome</keyword>
<dbReference type="AlphaFoldDB" id="A0A4Z1AG23"/>
<keyword evidence="1" id="KW-0677">Repeat</keyword>
<organism evidence="4 5">
    <name type="scientific">Leptospira dzoumogneensis</name>
    <dbReference type="NCBI Taxonomy" id="2484904"/>
    <lineage>
        <taxon>Bacteria</taxon>
        <taxon>Pseudomonadati</taxon>
        <taxon>Spirochaetota</taxon>
        <taxon>Spirochaetia</taxon>
        <taxon>Leptospirales</taxon>
        <taxon>Leptospiraceae</taxon>
        <taxon>Leptospira</taxon>
    </lineage>
</organism>
<dbReference type="InterPro" id="IPR002110">
    <property type="entry name" value="Ankyrin_rpt"/>
</dbReference>
<evidence type="ECO:0000256" key="1">
    <source>
        <dbReference type="ARBA" id="ARBA00022737"/>
    </source>
</evidence>
<name>A0A4Z1AG23_9LEPT</name>
<dbReference type="SUPFAM" id="SSF48403">
    <property type="entry name" value="Ankyrin repeat"/>
    <property type="match status" value="1"/>
</dbReference>
<evidence type="ECO:0000313" key="5">
    <source>
        <dbReference type="Proteomes" id="UP000297241"/>
    </source>
</evidence>
<evidence type="ECO:0000256" key="2">
    <source>
        <dbReference type="ARBA" id="ARBA00023043"/>
    </source>
</evidence>
<dbReference type="RefSeq" id="WP_135755757.1">
    <property type="nucleotide sequence ID" value="NZ_RQHS01000005.1"/>
</dbReference>